<evidence type="ECO:0000256" key="3">
    <source>
        <dbReference type="PIRSR" id="PIRSR000097-3"/>
    </source>
</evidence>
<dbReference type="EMBL" id="VIRM01000031">
    <property type="protein sequence ID" value="TQS18597.1"/>
    <property type="molecule type" value="Genomic_DNA"/>
</dbReference>
<proteinExistence type="predicted"/>
<dbReference type="PANTHER" id="PTHR43638">
    <property type="entry name" value="OXIDOREDUCTASE, ALDO/KETO REDUCTASE FAMILY PROTEIN"/>
    <property type="match status" value="1"/>
</dbReference>
<dbReference type="InterPro" id="IPR023210">
    <property type="entry name" value="NADP_OxRdtase_dom"/>
</dbReference>
<dbReference type="SUPFAM" id="SSF51430">
    <property type="entry name" value="NAD(P)-linked oxidoreductase"/>
    <property type="match status" value="1"/>
</dbReference>
<evidence type="ECO:0000313" key="6">
    <source>
        <dbReference type="Proteomes" id="UP000316541"/>
    </source>
</evidence>
<dbReference type="Gene3D" id="3.20.20.100">
    <property type="entry name" value="NADP-dependent oxidoreductase domain"/>
    <property type="match status" value="1"/>
</dbReference>
<dbReference type="PANTHER" id="PTHR43638:SF3">
    <property type="entry name" value="ALDEHYDE REDUCTASE"/>
    <property type="match status" value="1"/>
</dbReference>
<dbReference type="CDD" id="cd19138">
    <property type="entry name" value="AKR_YeaE"/>
    <property type="match status" value="1"/>
</dbReference>
<evidence type="ECO:0000259" key="4">
    <source>
        <dbReference type="Pfam" id="PF00248"/>
    </source>
</evidence>
<dbReference type="GO" id="GO:0016491">
    <property type="term" value="F:oxidoreductase activity"/>
    <property type="evidence" value="ECO:0007669"/>
    <property type="project" value="InterPro"/>
</dbReference>
<feature type="site" description="Lowers pKa of active site Tyr" evidence="3">
    <location>
        <position position="78"/>
    </location>
</feature>
<reference evidence="5 6" key="1">
    <citation type="submission" date="2019-07" db="EMBL/GenBank/DDBJ databases">
        <title>Microbispora hainanensis DSM 45428.</title>
        <authorList>
            <person name="Thawai C."/>
        </authorList>
    </citation>
    <scope>NUCLEOTIDE SEQUENCE [LARGE SCALE GENOMIC DNA]</scope>
    <source>
        <strain evidence="5 6">DSM 45428</strain>
    </source>
</reference>
<gene>
    <name evidence="5" type="ORF">FLX08_23950</name>
</gene>
<dbReference type="Pfam" id="PF00248">
    <property type="entry name" value="Aldo_ket_red"/>
    <property type="match status" value="1"/>
</dbReference>
<sequence>MRTTTLPSGEQVPVLGQGTWHMAEDPSRWDTEIKALRLGLELGMTLIDTAEMYAGGRAERLVGEAIAGHRDEVFLVGKVLPQNATRTGTVAACEGSLRRLGTDRLDLYLLHWRGQVPLEETLAAFEQLVASGRIRWWGVSNFDVSDMEDLVAIAGGSAVQTDQILYNLARRGPEYELIPWCHARGIPIMAYSPIEQGRLLGRQALLDVAQRHEVTTAQVALAWVLRNDGVIAIPKSGVPAHVEHNAAAAAIRLTDDDLLLLDAAFPPPLSRRPLERL</sequence>
<dbReference type="PIRSF" id="PIRSF000097">
    <property type="entry name" value="AKR"/>
    <property type="match status" value="1"/>
</dbReference>
<name>A0A544YPF2_9ACTN</name>
<feature type="active site" description="Proton donor" evidence="1">
    <location>
        <position position="53"/>
    </location>
</feature>
<dbReference type="PRINTS" id="PR00069">
    <property type="entry name" value="ALDKETRDTASE"/>
</dbReference>
<organism evidence="5 6">
    <name type="scientific">Microbispora hainanensis</name>
    <dbReference type="NCBI Taxonomy" id="568844"/>
    <lineage>
        <taxon>Bacteria</taxon>
        <taxon>Bacillati</taxon>
        <taxon>Actinomycetota</taxon>
        <taxon>Actinomycetes</taxon>
        <taxon>Streptosporangiales</taxon>
        <taxon>Streptosporangiaceae</taxon>
        <taxon>Microbispora</taxon>
    </lineage>
</organism>
<dbReference type="RefSeq" id="WP_142621536.1">
    <property type="nucleotide sequence ID" value="NZ_VIRM01000031.1"/>
</dbReference>
<feature type="binding site" evidence="2">
    <location>
        <position position="111"/>
    </location>
    <ligand>
        <name>substrate</name>
    </ligand>
</feature>
<dbReference type="AlphaFoldDB" id="A0A544YPF2"/>
<feature type="domain" description="NADP-dependent oxidoreductase" evidence="4">
    <location>
        <begin position="15"/>
        <end position="263"/>
    </location>
</feature>
<comment type="caution">
    <text evidence="5">The sequence shown here is derived from an EMBL/GenBank/DDBJ whole genome shotgun (WGS) entry which is preliminary data.</text>
</comment>
<protein>
    <submittedName>
        <fullName evidence="5">Aldo/keto reductase</fullName>
    </submittedName>
</protein>
<evidence type="ECO:0000313" key="5">
    <source>
        <dbReference type="EMBL" id="TQS18597.1"/>
    </source>
</evidence>
<dbReference type="Proteomes" id="UP000316541">
    <property type="component" value="Unassembled WGS sequence"/>
</dbReference>
<accession>A0A544YPF2</accession>
<dbReference type="InterPro" id="IPR036812">
    <property type="entry name" value="NAD(P)_OxRdtase_dom_sf"/>
</dbReference>
<dbReference type="InterPro" id="IPR020471">
    <property type="entry name" value="AKR"/>
</dbReference>
<evidence type="ECO:0000256" key="1">
    <source>
        <dbReference type="PIRSR" id="PIRSR000097-1"/>
    </source>
</evidence>
<evidence type="ECO:0000256" key="2">
    <source>
        <dbReference type="PIRSR" id="PIRSR000097-2"/>
    </source>
</evidence>